<organism evidence="2">
    <name type="scientific">bioreactor metagenome</name>
    <dbReference type="NCBI Taxonomy" id="1076179"/>
    <lineage>
        <taxon>unclassified sequences</taxon>
        <taxon>metagenomes</taxon>
        <taxon>ecological metagenomes</taxon>
    </lineage>
</organism>
<protein>
    <submittedName>
        <fullName evidence="2">Uncharacterized protein</fullName>
    </submittedName>
</protein>
<comment type="caution">
    <text evidence="2">The sequence shown here is derived from an EMBL/GenBank/DDBJ whole genome shotgun (WGS) entry which is preliminary data.</text>
</comment>
<keyword evidence="1" id="KW-0472">Membrane</keyword>
<name>A0A645FCP6_9ZZZZ</name>
<evidence type="ECO:0000313" key="2">
    <source>
        <dbReference type="EMBL" id="MPN12158.1"/>
    </source>
</evidence>
<feature type="transmembrane region" description="Helical" evidence="1">
    <location>
        <begin position="49"/>
        <end position="68"/>
    </location>
</feature>
<proteinExistence type="predicted"/>
<accession>A0A645FCP6</accession>
<sequence>MSVVDFSHAQVTVLEPAVGEVNARQVGFRKIAMTEQAVFVASFFYRTKAVIGFFVGLIVVEVHVELFISQIYKKVLTDQCAYTQFQKYI</sequence>
<keyword evidence="1" id="KW-0812">Transmembrane</keyword>
<dbReference type="AlphaFoldDB" id="A0A645FCP6"/>
<evidence type="ECO:0000256" key="1">
    <source>
        <dbReference type="SAM" id="Phobius"/>
    </source>
</evidence>
<gene>
    <name evidence="2" type="ORF">SDC9_159470</name>
</gene>
<reference evidence="2" key="1">
    <citation type="submission" date="2019-08" db="EMBL/GenBank/DDBJ databases">
        <authorList>
            <person name="Kucharzyk K."/>
            <person name="Murdoch R.W."/>
            <person name="Higgins S."/>
            <person name="Loffler F."/>
        </authorList>
    </citation>
    <scope>NUCLEOTIDE SEQUENCE</scope>
</reference>
<keyword evidence="1" id="KW-1133">Transmembrane helix</keyword>
<dbReference type="EMBL" id="VSSQ01058451">
    <property type="protein sequence ID" value="MPN12158.1"/>
    <property type="molecule type" value="Genomic_DNA"/>
</dbReference>